<accession>A0A2G6K8I5</accession>
<dbReference type="InterPro" id="IPR023843">
    <property type="entry name" value="CRISPR-assoc_Cas1_cyanobact"/>
</dbReference>
<evidence type="ECO:0000256" key="4">
    <source>
        <dbReference type="ARBA" id="ARBA00022801"/>
    </source>
</evidence>
<keyword evidence="3 10" id="KW-0255">Endonuclease</keyword>
<dbReference type="AlphaFoldDB" id="A0A2G6K8I5"/>
<dbReference type="NCBIfam" id="TIGR00287">
    <property type="entry name" value="cas1"/>
    <property type="match status" value="1"/>
</dbReference>
<name>A0A2G6K8I5_9BACT</name>
<proteinExistence type="inferred from homology"/>
<dbReference type="InterPro" id="IPR042206">
    <property type="entry name" value="CRISPR-assoc_Cas1_C"/>
</dbReference>
<keyword evidence="2 10" id="KW-0479">Metal-binding</keyword>
<dbReference type="GO" id="GO:0043571">
    <property type="term" value="P:maintenance of CRISPR repeat elements"/>
    <property type="evidence" value="ECO:0007669"/>
    <property type="project" value="UniProtKB-UniRule"/>
</dbReference>
<evidence type="ECO:0000256" key="6">
    <source>
        <dbReference type="ARBA" id="ARBA00023118"/>
    </source>
</evidence>
<comment type="similarity">
    <text evidence="10">Belongs to the CRISPR-associated endonuclease Cas1 family.</text>
</comment>
<dbReference type="GO" id="GO:0016787">
    <property type="term" value="F:hydrolase activity"/>
    <property type="evidence" value="ECO:0007669"/>
    <property type="project" value="UniProtKB-KW"/>
</dbReference>
<comment type="subunit">
    <text evidence="9 10">Homodimer, forms a heterotetramer with a Cas2 homodimer.</text>
</comment>
<evidence type="ECO:0000256" key="8">
    <source>
        <dbReference type="ARBA" id="ARBA00023211"/>
    </source>
</evidence>
<dbReference type="GO" id="GO:0051607">
    <property type="term" value="P:defense response to virus"/>
    <property type="evidence" value="ECO:0007669"/>
    <property type="project" value="UniProtKB-UniRule"/>
</dbReference>
<gene>
    <name evidence="10" type="primary">cas1</name>
    <name evidence="11" type="ORF">CSA56_16880</name>
</gene>
<protein>
    <recommendedName>
        <fullName evidence="10">CRISPR-associated endonuclease Cas1</fullName>
        <ecNumber evidence="10">3.1.-.-</ecNumber>
    </recommendedName>
</protein>
<dbReference type="HAMAP" id="MF_01470">
    <property type="entry name" value="Cas1"/>
    <property type="match status" value="1"/>
</dbReference>
<keyword evidence="8 10" id="KW-0464">Manganese</keyword>
<evidence type="ECO:0000256" key="2">
    <source>
        <dbReference type="ARBA" id="ARBA00022723"/>
    </source>
</evidence>
<dbReference type="EC" id="3.1.-.-" evidence="10"/>
<dbReference type="Gene3D" id="1.20.120.920">
    <property type="entry name" value="CRISPR-associated endonuclease Cas1, C-terminal domain"/>
    <property type="match status" value="1"/>
</dbReference>
<comment type="function">
    <text evidence="10">CRISPR (clustered regularly interspaced short palindromic repeat), is an adaptive immune system that provides protection against mobile genetic elements (viruses, transposable elements and conjugative plasmids). CRISPR clusters contain spacers, sequences complementary to antecedent mobile elements, and target invading nucleic acids. CRISPR clusters are transcribed and processed into CRISPR RNA (crRNA). Acts as a dsDNA endonuclease. Involved in the integration of spacer DNA into the CRISPR cassette.</text>
</comment>
<feature type="binding site" evidence="10">
    <location>
        <position position="224"/>
    </location>
    <ligand>
        <name>Mn(2+)</name>
        <dbReference type="ChEBI" id="CHEBI:29035"/>
    </ligand>
</feature>
<evidence type="ECO:0000256" key="3">
    <source>
        <dbReference type="ARBA" id="ARBA00022759"/>
    </source>
</evidence>
<dbReference type="GO" id="GO:0004520">
    <property type="term" value="F:DNA endonuclease activity"/>
    <property type="evidence" value="ECO:0007669"/>
    <property type="project" value="InterPro"/>
</dbReference>
<dbReference type="InterPro" id="IPR050646">
    <property type="entry name" value="Cas1"/>
</dbReference>
<keyword evidence="6 10" id="KW-0051">Antiviral defense</keyword>
<dbReference type="InterPro" id="IPR002729">
    <property type="entry name" value="CRISPR-assoc_Cas1"/>
</dbReference>
<keyword evidence="5 10" id="KW-0460">Magnesium</keyword>
<dbReference type="GO" id="GO:0003677">
    <property type="term" value="F:DNA binding"/>
    <property type="evidence" value="ECO:0007669"/>
    <property type="project" value="UniProtKB-KW"/>
</dbReference>
<dbReference type="NCBIfam" id="TIGR04093">
    <property type="entry name" value="cas1_CYANO"/>
    <property type="match status" value="1"/>
</dbReference>
<dbReference type="InterPro" id="IPR042211">
    <property type="entry name" value="CRISPR-assoc_Cas1_N"/>
</dbReference>
<dbReference type="Gene3D" id="3.100.10.20">
    <property type="entry name" value="CRISPR-associated endonuclease Cas1, N-terminal domain"/>
    <property type="match status" value="1"/>
</dbReference>
<evidence type="ECO:0000256" key="1">
    <source>
        <dbReference type="ARBA" id="ARBA00022722"/>
    </source>
</evidence>
<evidence type="ECO:0000313" key="11">
    <source>
        <dbReference type="EMBL" id="PIE31973.1"/>
    </source>
</evidence>
<organism evidence="11 12">
    <name type="scientific">candidate division KSB3 bacterium</name>
    <dbReference type="NCBI Taxonomy" id="2044937"/>
    <lineage>
        <taxon>Bacteria</taxon>
        <taxon>candidate division KSB3</taxon>
    </lineage>
</organism>
<keyword evidence="4 10" id="KW-0378">Hydrolase</keyword>
<keyword evidence="1 10" id="KW-0540">Nuclease</keyword>
<sequence length="335" mass="38046">MSTIYITQQGAVVSKVSERLKITLKKEILADIPLLKISHLALFGNITVTPQAVKTLLKKGIDICYLTQHGDYVGRIQPEISKNSPLRIAQYRAFFDAARRLEIARGFVSGKLANLRMTLRRKGGNKHKASLKKAIEGLKRAERKVKSAGSLNVLRGYEGKGTAAYFSVFDSLLKSDEFSFEKRVRRPPTDLVNALLSFGYTLLMNDLLTAVHIVGFDPYIGYLHAEKYGRPSLALDLMEEFRPLIVDAVVLICLNKRILSADSFQRTRTEANVWRLTDEGRRAFLGQYEARRKTEFTHPVLNQKMTYQQAFEEQTRLLAKTLSGECERYQPLLMK</sequence>
<evidence type="ECO:0000256" key="5">
    <source>
        <dbReference type="ARBA" id="ARBA00022842"/>
    </source>
</evidence>
<dbReference type="EMBL" id="PDSK01000122">
    <property type="protein sequence ID" value="PIE31973.1"/>
    <property type="molecule type" value="Genomic_DNA"/>
</dbReference>
<evidence type="ECO:0000256" key="10">
    <source>
        <dbReference type="HAMAP-Rule" id="MF_01470"/>
    </source>
</evidence>
<reference evidence="11 12" key="1">
    <citation type="submission" date="2017-10" db="EMBL/GenBank/DDBJ databases">
        <title>Novel microbial diversity and functional potential in the marine mammal oral microbiome.</title>
        <authorList>
            <person name="Dudek N.K."/>
            <person name="Sun C.L."/>
            <person name="Burstein D."/>
            <person name="Kantor R.S."/>
            <person name="Aliaga Goltsman D.S."/>
            <person name="Bik E.M."/>
            <person name="Thomas B.C."/>
            <person name="Banfield J.F."/>
            <person name="Relman D.A."/>
        </authorList>
    </citation>
    <scope>NUCLEOTIDE SEQUENCE [LARGE SCALE GENOMIC DNA]</scope>
    <source>
        <strain evidence="11">DOLJORAL78_47_16</strain>
    </source>
</reference>
<dbReference type="Pfam" id="PF01867">
    <property type="entry name" value="Cas_Cas1"/>
    <property type="match status" value="1"/>
</dbReference>
<feature type="binding site" evidence="10">
    <location>
        <position position="158"/>
    </location>
    <ligand>
        <name>Mn(2+)</name>
        <dbReference type="ChEBI" id="CHEBI:29035"/>
    </ligand>
</feature>
<comment type="cofactor">
    <cofactor evidence="10">
        <name>Mg(2+)</name>
        <dbReference type="ChEBI" id="CHEBI:18420"/>
    </cofactor>
    <cofactor evidence="10">
        <name>Mn(2+)</name>
        <dbReference type="ChEBI" id="CHEBI:29035"/>
    </cofactor>
</comment>
<dbReference type="PANTHER" id="PTHR34353:SF2">
    <property type="entry name" value="CRISPR-ASSOCIATED ENDONUCLEASE CAS1 1"/>
    <property type="match status" value="1"/>
</dbReference>
<dbReference type="CDD" id="cd09634">
    <property type="entry name" value="Cas1_I-II-III"/>
    <property type="match status" value="1"/>
</dbReference>
<evidence type="ECO:0000256" key="9">
    <source>
        <dbReference type="ARBA" id="ARBA00038592"/>
    </source>
</evidence>
<feature type="binding site" evidence="10">
    <location>
        <position position="239"/>
    </location>
    <ligand>
        <name>Mn(2+)</name>
        <dbReference type="ChEBI" id="CHEBI:29035"/>
    </ligand>
</feature>
<dbReference type="PANTHER" id="PTHR34353">
    <property type="entry name" value="CRISPR-ASSOCIATED ENDONUCLEASE CAS1 1"/>
    <property type="match status" value="1"/>
</dbReference>
<evidence type="ECO:0000313" key="12">
    <source>
        <dbReference type="Proteomes" id="UP000230821"/>
    </source>
</evidence>
<dbReference type="GO" id="GO:0046872">
    <property type="term" value="F:metal ion binding"/>
    <property type="evidence" value="ECO:0007669"/>
    <property type="project" value="UniProtKB-UniRule"/>
</dbReference>
<keyword evidence="7 10" id="KW-0238">DNA-binding</keyword>
<evidence type="ECO:0000256" key="7">
    <source>
        <dbReference type="ARBA" id="ARBA00023125"/>
    </source>
</evidence>
<comment type="caution">
    <text evidence="11">The sequence shown here is derived from an EMBL/GenBank/DDBJ whole genome shotgun (WGS) entry which is preliminary data.</text>
</comment>
<dbReference type="Proteomes" id="UP000230821">
    <property type="component" value="Unassembled WGS sequence"/>
</dbReference>